<reference evidence="1" key="1">
    <citation type="journal article" date="2014" name="Front. Microbiol.">
        <title>High frequency of phylogenetically diverse reductive dehalogenase-homologous genes in deep subseafloor sedimentary metagenomes.</title>
        <authorList>
            <person name="Kawai M."/>
            <person name="Futagami T."/>
            <person name="Toyoda A."/>
            <person name="Takaki Y."/>
            <person name="Nishi S."/>
            <person name="Hori S."/>
            <person name="Arai W."/>
            <person name="Tsubouchi T."/>
            <person name="Morono Y."/>
            <person name="Uchiyama I."/>
            <person name="Ito T."/>
            <person name="Fujiyama A."/>
            <person name="Inagaki F."/>
            <person name="Takami H."/>
        </authorList>
    </citation>
    <scope>NUCLEOTIDE SEQUENCE</scope>
    <source>
        <strain evidence="1">Expedition CK06-06</strain>
    </source>
</reference>
<dbReference type="EMBL" id="BART01019636">
    <property type="protein sequence ID" value="GAG94341.1"/>
    <property type="molecule type" value="Genomic_DNA"/>
</dbReference>
<accession>X1DD35</accession>
<gene>
    <name evidence="1" type="ORF">S01H4_36690</name>
</gene>
<evidence type="ECO:0008006" key="2">
    <source>
        <dbReference type="Google" id="ProtNLM"/>
    </source>
</evidence>
<organism evidence="1">
    <name type="scientific">marine sediment metagenome</name>
    <dbReference type="NCBI Taxonomy" id="412755"/>
    <lineage>
        <taxon>unclassified sequences</taxon>
        <taxon>metagenomes</taxon>
        <taxon>ecological metagenomes</taxon>
    </lineage>
</organism>
<dbReference type="AlphaFoldDB" id="X1DD35"/>
<dbReference type="Gene3D" id="3.30.450.20">
    <property type="entry name" value="PAS domain"/>
    <property type="match status" value="1"/>
</dbReference>
<name>X1DD35_9ZZZZ</name>
<protein>
    <recommendedName>
        <fullName evidence="2">PAC domain-containing protein</fullName>
    </recommendedName>
</protein>
<evidence type="ECO:0000313" key="1">
    <source>
        <dbReference type="EMBL" id="GAG94341.1"/>
    </source>
</evidence>
<sequence length="69" mass="8021">MGISFSGALSPYSFENSWENVQTHETIWYENRVAQIDSEGINDRCMIISTEITERKRMEAQLVRARARP</sequence>
<proteinExistence type="predicted"/>
<comment type="caution">
    <text evidence="1">The sequence shown here is derived from an EMBL/GenBank/DDBJ whole genome shotgun (WGS) entry which is preliminary data.</text>
</comment>